<dbReference type="PROSITE" id="PS01187">
    <property type="entry name" value="EGF_CA"/>
    <property type="match status" value="1"/>
</dbReference>
<evidence type="ECO:0000256" key="1">
    <source>
        <dbReference type="ARBA" id="ARBA00022536"/>
    </source>
</evidence>
<dbReference type="Pfam" id="PF00100">
    <property type="entry name" value="Zona_pellucida"/>
    <property type="match status" value="1"/>
</dbReference>
<organism evidence="10 11">
    <name type="scientific">Acropora cervicornis</name>
    <name type="common">Staghorn coral</name>
    <dbReference type="NCBI Taxonomy" id="6130"/>
    <lineage>
        <taxon>Eukaryota</taxon>
        <taxon>Metazoa</taxon>
        <taxon>Cnidaria</taxon>
        <taxon>Anthozoa</taxon>
        <taxon>Hexacorallia</taxon>
        <taxon>Scleractinia</taxon>
        <taxon>Astrocoeniina</taxon>
        <taxon>Acroporidae</taxon>
        <taxon>Acropora</taxon>
    </lineage>
</organism>
<dbReference type="SMART" id="SM00179">
    <property type="entry name" value="EGF_CA"/>
    <property type="match status" value="2"/>
</dbReference>
<dbReference type="InterPro" id="IPR018097">
    <property type="entry name" value="EGF_Ca-bd_CS"/>
</dbReference>
<dbReference type="PANTHER" id="PTHR14002">
    <property type="entry name" value="ENDOGLIN/TGF-BETA RECEPTOR TYPE III"/>
    <property type="match status" value="1"/>
</dbReference>
<evidence type="ECO:0000256" key="5">
    <source>
        <dbReference type="ARBA" id="ARBA00023180"/>
    </source>
</evidence>
<dbReference type="Pfam" id="PF00008">
    <property type="entry name" value="EGF"/>
    <property type="match status" value="1"/>
</dbReference>
<dbReference type="InterPro" id="IPR042235">
    <property type="entry name" value="ZP-C_dom"/>
</dbReference>
<dbReference type="Gene3D" id="2.60.40.4100">
    <property type="entry name" value="Zona pellucida, ZP-C domain"/>
    <property type="match status" value="1"/>
</dbReference>
<keyword evidence="7" id="KW-1133">Transmembrane helix</keyword>
<accession>A0AAD9QZV4</accession>
<dbReference type="SMART" id="SM00241">
    <property type="entry name" value="ZP"/>
    <property type="match status" value="1"/>
</dbReference>
<feature type="domain" description="ZP" evidence="9">
    <location>
        <begin position="151"/>
        <end position="399"/>
    </location>
</feature>
<evidence type="ECO:0000259" key="9">
    <source>
        <dbReference type="PROSITE" id="PS51034"/>
    </source>
</evidence>
<dbReference type="Proteomes" id="UP001249851">
    <property type="component" value="Unassembled WGS sequence"/>
</dbReference>
<evidence type="ECO:0000256" key="4">
    <source>
        <dbReference type="ARBA" id="ARBA00023157"/>
    </source>
</evidence>
<keyword evidence="2" id="KW-0732">Signal</keyword>
<feature type="transmembrane region" description="Helical" evidence="7">
    <location>
        <begin position="451"/>
        <end position="475"/>
    </location>
</feature>
<keyword evidence="1 6" id="KW-0245">EGF-like domain</keyword>
<dbReference type="GO" id="GO:0005509">
    <property type="term" value="F:calcium ion binding"/>
    <property type="evidence" value="ECO:0007669"/>
    <property type="project" value="InterPro"/>
</dbReference>
<feature type="disulfide bond" evidence="6">
    <location>
        <begin position="91"/>
        <end position="100"/>
    </location>
</feature>
<dbReference type="InterPro" id="IPR000742">
    <property type="entry name" value="EGF"/>
</dbReference>
<keyword evidence="7" id="KW-0472">Membrane</keyword>
<evidence type="ECO:0000256" key="2">
    <source>
        <dbReference type="ARBA" id="ARBA00022729"/>
    </source>
</evidence>
<protein>
    <submittedName>
        <fullName evidence="10">Oncoprotein-induced transcript 3 protein</fullName>
    </submittedName>
</protein>
<dbReference type="InterPro" id="IPR055355">
    <property type="entry name" value="ZP-C"/>
</dbReference>
<reference evidence="10" key="2">
    <citation type="journal article" date="2023" name="Science">
        <title>Genomic signatures of disease resistance in endangered staghorn corals.</title>
        <authorList>
            <person name="Vollmer S.V."/>
            <person name="Selwyn J.D."/>
            <person name="Despard B.A."/>
            <person name="Roesel C.L."/>
        </authorList>
    </citation>
    <scope>NUCLEOTIDE SEQUENCE</scope>
    <source>
        <strain evidence="10">K2</strain>
    </source>
</reference>
<sequence length="489" mass="54444">MSQTTDLNLELAEGQAKFREQLTSIIDFIVCSDNALTEALSIVLSEPVKYNEPKSYIEDEGSGPLRACDSSPCKNGGTCEDRGLGSYDCICPEGYIGAKCGKDIDECQVGNGGCQDVCVNTFGGFYCECSDPELSLARDNRHCIAEGVKLDCRKNDMLLTLPKSLLKGVDRHHLILKEKSCSASENRTHFFMRTSLTGCKTQLRQRAIFAIYSNMVTEIPVKQGQTVTRVRDVTIPFQCFYSEFGVASSIGIKPVSKKVIFSSRGMGKFTLTLDLFKSSRYEISYKQVDFPLTLSIRKKMYFDVRVDTDDSRLTILPLDCFGTPSQDRNALPRYNLIKDGCAVDDTVSFLPSSDGHSKRWSAETFKFLGEHTYVFIHCKVKVCNATDPNSRCALGCQSRSKRSMKALPNTPSDVYPLAQGPFALNRKKREVAVADEAILSDQSMRETQSGIHVPIFIAMAVLVGVCVVGMSYMTYQNNRRAKAYRYQPL</sequence>
<dbReference type="Gene3D" id="2.10.25.10">
    <property type="entry name" value="Laminin"/>
    <property type="match status" value="2"/>
</dbReference>
<dbReference type="PROSITE" id="PS01186">
    <property type="entry name" value="EGF_2"/>
    <property type="match status" value="1"/>
</dbReference>
<dbReference type="AlphaFoldDB" id="A0AAD9QZV4"/>
<dbReference type="InterPro" id="IPR001881">
    <property type="entry name" value="EGF-like_Ca-bd_dom"/>
</dbReference>
<dbReference type="PROSITE" id="PS00022">
    <property type="entry name" value="EGF_1"/>
    <property type="match status" value="1"/>
</dbReference>
<dbReference type="SMART" id="SM00181">
    <property type="entry name" value="EGF"/>
    <property type="match status" value="2"/>
</dbReference>
<evidence type="ECO:0000256" key="6">
    <source>
        <dbReference type="PROSITE-ProRule" id="PRU00076"/>
    </source>
</evidence>
<keyword evidence="4 6" id="KW-1015">Disulfide bond</keyword>
<evidence type="ECO:0000256" key="7">
    <source>
        <dbReference type="SAM" id="Phobius"/>
    </source>
</evidence>
<reference evidence="10" key="1">
    <citation type="journal article" date="2023" name="G3 (Bethesda)">
        <title>Whole genome assembly and annotation of the endangered Caribbean coral Acropora cervicornis.</title>
        <authorList>
            <person name="Selwyn J.D."/>
            <person name="Vollmer S.V."/>
        </authorList>
    </citation>
    <scope>NUCLEOTIDE SEQUENCE</scope>
    <source>
        <strain evidence="10">K2</strain>
    </source>
</reference>
<evidence type="ECO:0000313" key="11">
    <source>
        <dbReference type="Proteomes" id="UP001249851"/>
    </source>
</evidence>
<feature type="domain" description="EGF-like" evidence="8">
    <location>
        <begin position="64"/>
        <end position="101"/>
    </location>
</feature>
<dbReference type="PROSITE" id="PS51034">
    <property type="entry name" value="ZP_2"/>
    <property type="match status" value="1"/>
</dbReference>
<comment type="caution">
    <text evidence="10">The sequence shown here is derived from an EMBL/GenBank/DDBJ whole genome shotgun (WGS) entry which is preliminary data.</text>
</comment>
<dbReference type="PROSITE" id="PS50026">
    <property type="entry name" value="EGF_3"/>
    <property type="match status" value="1"/>
</dbReference>
<keyword evidence="7" id="KW-0812">Transmembrane</keyword>
<dbReference type="InterPro" id="IPR001507">
    <property type="entry name" value="ZP_dom"/>
</dbReference>
<proteinExistence type="predicted"/>
<evidence type="ECO:0000256" key="3">
    <source>
        <dbReference type="ARBA" id="ARBA00022737"/>
    </source>
</evidence>
<dbReference type="FunFam" id="2.10.25.10:FF:000100">
    <property type="entry name" value="neurogenic locus notch homolog protein 3"/>
    <property type="match status" value="1"/>
</dbReference>
<keyword evidence="3" id="KW-0677">Repeat</keyword>
<name>A0AAD9QZV4_ACRCE</name>
<evidence type="ECO:0000313" key="10">
    <source>
        <dbReference type="EMBL" id="KAK2570417.1"/>
    </source>
</evidence>
<gene>
    <name evidence="10" type="ORF">P5673_005228</name>
</gene>
<dbReference type="Gene3D" id="2.60.40.3210">
    <property type="entry name" value="Zona pellucida, ZP-N domain"/>
    <property type="match status" value="1"/>
</dbReference>
<dbReference type="EMBL" id="JARQWQ010000008">
    <property type="protein sequence ID" value="KAK2570417.1"/>
    <property type="molecule type" value="Genomic_DNA"/>
</dbReference>
<dbReference type="CDD" id="cd00054">
    <property type="entry name" value="EGF_CA"/>
    <property type="match status" value="2"/>
</dbReference>
<dbReference type="PANTHER" id="PTHR14002:SF43">
    <property type="entry name" value="DELTA-LIKE PROTEIN"/>
    <property type="match status" value="1"/>
</dbReference>
<evidence type="ECO:0000259" key="8">
    <source>
        <dbReference type="PROSITE" id="PS50026"/>
    </source>
</evidence>
<keyword evidence="11" id="KW-1185">Reference proteome</keyword>
<dbReference type="SUPFAM" id="SSF57196">
    <property type="entry name" value="EGF/Laminin"/>
    <property type="match status" value="2"/>
</dbReference>
<comment type="caution">
    <text evidence="6">Lacks conserved residue(s) required for the propagation of feature annotation.</text>
</comment>
<keyword evidence="5" id="KW-0325">Glycoprotein</keyword>